<dbReference type="EMBL" id="CAJPIJ010000153">
    <property type="protein sequence ID" value="CAG1993419.1"/>
    <property type="molecule type" value="Genomic_DNA"/>
</dbReference>
<evidence type="ECO:0000313" key="3">
    <source>
        <dbReference type="EMBL" id="VIO56031.1"/>
    </source>
</evidence>
<feature type="compositionally biased region" description="Polar residues" evidence="1">
    <location>
        <begin position="123"/>
        <end position="142"/>
    </location>
</feature>
<evidence type="ECO:0000256" key="1">
    <source>
        <dbReference type="SAM" id="MobiDB-lite"/>
    </source>
</evidence>
<evidence type="ECO:0000313" key="2">
    <source>
        <dbReference type="EMBL" id="CAG1993419.1"/>
    </source>
</evidence>
<dbReference type="OrthoDB" id="5106716at2759"/>
<evidence type="ECO:0000313" key="4">
    <source>
        <dbReference type="Proteomes" id="UP000746612"/>
    </source>
</evidence>
<name>A0A4U9F3K6_GIBZA</name>
<feature type="compositionally biased region" description="Polar residues" evidence="1">
    <location>
        <begin position="75"/>
        <end position="86"/>
    </location>
</feature>
<proteinExistence type="predicted"/>
<feature type="compositionally biased region" description="Basic and acidic residues" evidence="1">
    <location>
        <begin position="1"/>
        <end position="10"/>
    </location>
</feature>
<accession>A0A4U9F3K6</accession>
<gene>
    <name evidence="3" type="ORF">FUG_LOCUS188014</name>
    <name evidence="2" type="ORF">MDCFG202_LOCUS369238</name>
</gene>
<feature type="region of interest" description="Disordered" evidence="1">
    <location>
        <begin position="1"/>
        <end position="170"/>
    </location>
</feature>
<dbReference type="Proteomes" id="UP000746612">
    <property type="component" value="Unassembled WGS sequence"/>
</dbReference>
<protein>
    <submittedName>
        <fullName evidence="2">Uncharacterized protein</fullName>
    </submittedName>
</protein>
<organism evidence="2 4">
    <name type="scientific">Gibberella zeae</name>
    <name type="common">Wheat head blight fungus</name>
    <name type="synonym">Fusarium graminearum</name>
    <dbReference type="NCBI Taxonomy" id="5518"/>
    <lineage>
        <taxon>Eukaryota</taxon>
        <taxon>Fungi</taxon>
        <taxon>Dikarya</taxon>
        <taxon>Ascomycota</taxon>
        <taxon>Pezizomycotina</taxon>
        <taxon>Sordariomycetes</taxon>
        <taxon>Hypocreomycetidae</taxon>
        <taxon>Hypocreales</taxon>
        <taxon>Nectriaceae</taxon>
        <taxon>Fusarium</taxon>
    </lineage>
</organism>
<sequence>MAGRLKDAIKKRASRLLHRNRDGAKDTPEGADSHPSNNRNSLNYSSRKSQPGHRKSLSLLSRSSKTEPKNCHVLHQTQAPESTNGYQAHPAVQPLDADLEPKTPRLERQRPGIKSDDSDDQSTDGNAQGSDYFEGSSSQAAQHYQPKQEKANRPTHQSTRPANSPDAAELERRLSRLAVSRQETELPEIDIAPLTPFEYVEKVDPVQAKPSRLAIGQDGPEKASTHIEPLSQESDVNLHSNTSQEVKHNLEVIHPRDAEFDRINKEVQAGTDGEANFHLQNSLDFDRTIHNQEPVVHESIRPHVHTIYEPKRTLSIHHHEHRTLIQPIKDPSPTILPDQHWLQDDTTGEFYRIPAELGKQLM</sequence>
<feature type="compositionally biased region" description="Basic and acidic residues" evidence="1">
    <location>
        <begin position="19"/>
        <end position="32"/>
    </location>
</feature>
<reference evidence="3" key="1">
    <citation type="submission" date="2019-04" db="EMBL/GenBank/DDBJ databases">
        <authorList>
            <person name="Melise S."/>
            <person name="Noan J."/>
            <person name="Okalmin O."/>
        </authorList>
    </citation>
    <scope>NUCLEOTIDE SEQUENCE</scope>
    <source>
        <strain evidence="3">FN9</strain>
    </source>
</reference>
<feature type="compositionally biased region" description="Low complexity" evidence="1">
    <location>
        <begin position="36"/>
        <end position="49"/>
    </location>
</feature>
<dbReference type="EMBL" id="CAAKMV010000122">
    <property type="protein sequence ID" value="VIO56031.1"/>
    <property type="molecule type" value="Genomic_DNA"/>
</dbReference>
<dbReference type="OMA" id="EANFHLQ"/>
<reference evidence="2" key="2">
    <citation type="submission" date="2021-03" db="EMBL/GenBank/DDBJ databases">
        <authorList>
            <person name="Alouane T."/>
            <person name="Langin T."/>
            <person name="Bonhomme L."/>
        </authorList>
    </citation>
    <scope>NUCLEOTIDE SEQUENCE</scope>
    <source>
        <strain evidence="2">MDC_Fg202</strain>
    </source>
</reference>
<dbReference type="AlphaFoldDB" id="A0A4U9F3K6"/>
<feature type="compositionally biased region" description="Basic and acidic residues" evidence="1">
    <location>
        <begin position="99"/>
        <end position="116"/>
    </location>
</feature>